<organism evidence="1 2">
    <name type="scientific">Orbilia brochopaga</name>
    <dbReference type="NCBI Taxonomy" id="3140254"/>
    <lineage>
        <taxon>Eukaryota</taxon>
        <taxon>Fungi</taxon>
        <taxon>Dikarya</taxon>
        <taxon>Ascomycota</taxon>
        <taxon>Pezizomycotina</taxon>
        <taxon>Orbiliomycetes</taxon>
        <taxon>Orbiliales</taxon>
        <taxon>Orbiliaceae</taxon>
        <taxon>Orbilia</taxon>
    </lineage>
</organism>
<accession>A0AAV9UM25</accession>
<keyword evidence="2" id="KW-1185">Reference proteome</keyword>
<comment type="caution">
    <text evidence="1">The sequence shown here is derived from an EMBL/GenBank/DDBJ whole genome shotgun (WGS) entry which is preliminary data.</text>
</comment>
<sequence>MEEGDCFLDIQPRSLAECAKIGFHLAKVREQLTRIASDALDLPPRERANRRDSSVHDIRLGSGYFQNTIFHTYKLPDSRVIQPPGVT</sequence>
<name>A0AAV9UM25_9PEZI</name>
<proteinExistence type="predicted"/>
<evidence type="ECO:0000313" key="2">
    <source>
        <dbReference type="Proteomes" id="UP001375240"/>
    </source>
</evidence>
<reference evidence="1 2" key="1">
    <citation type="submission" date="2019-10" db="EMBL/GenBank/DDBJ databases">
        <authorList>
            <person name="Palmer J.M."/>
        </authorList>
    </citation>
    <scope>NUCLEOTIDE SEQUENCE [LARGE SCALE GENOMIC DNA]</scope>
    <source>
        <strain evidence="1 2">TWF696</strain>
    </source>
</reference>
<dbReference type="EMBL" id="JAVHNQ010000006">
    <property type="protein sequence ID" value="KAK6344471.1"/>
    <property type="molecule type" value="Genomic_DNA"/>
</dbReference>
<evidence type="ECO:0000313" key="1">
    <source>
        <dbReference type="EMBL" id="KAK6344471.1"/>
    </source>
</evidence>
<dbReference type="AlphaFoldDB" id="A0AAV9UM25"/>
<protein>
    <submittedName>
        <fullName evidence="1">Uncharacterized protein</fullName>
    </submittedName>
</protein>
<gene>
    <name evidence="1" type="ORF">TWF696_008107</name>
</gene>
<dbReference type="Proteomes" id="UP001375240">
    <property type="component" value="Unassembled WGS sequence"/>
</dbReference>